<proteinExistence type="inferred from homology"/>
<dbReference type="PANTHER" id="PTHR47416">
    <property type="entry name" value="BASIC-LEUCINE ZIPPER TRANSCRIPTION FACTOR F-RELATED"/>
    <property type="match status" value="1"/>
</dbReference>
<feature type="coiled-coil region" evidence="7">
    <location>
        <begin position="257"/>
        <end position="284"/>
    </location>
</feature>
<keyword evidence="4" id="KW-0238">DNA-binding</keyword>
<gene>
    <name evidence="10" type="ORF">LTR97_011532</name>
</gene>
<evidence type="ECO:0000256" key="2">
    <source>
        <dbReference type="ARBA" id="ARBA00007163"/>
    </source>
</evidence>
<keyword evidence="7" id="KW-0175">Coiled coil</keyword>
<evidence type="ECO:0000256" key="7">
    <source>
        <dbReference type="SAM" id="Coils"/>
    </source>
</evidence>
<reference evidence="10" key="1">
    <citation type="submission" date="2023-08" db="EMBL/GenBank/DDBJ databases">
        <title>Black Yeasts Isolated from many extreme environments.</title>
        <authorList>
            <person name="Coleine C."/>
            <person name="Stajich J.E."/>
            <person name="Selbmann L."/>
        </authorList>
    </citation>
    <scope>NUCLEOTIDE SEQUENCE</scope>
    <source>
        <strain evidence="10">CCFEE 5810</strain>
    </source>
</reference>
<evidence type="ECO:0000256" key="6">
    <source>
        <dbReference type="ARBA" id="ARBA00023242"/>
    </source>
</evidence>
<dbReference type="AlphaFoldDB" id="A0AAN7VMR1"/>
<evidence type="ECO:0000313" key="10">
    <source>
        <dbReference type="EMBL" id="KAK5691539.1"/>
    </source>
</evidence>
<evidence type="ECO:0000256" key="3">
    <source>
        <dbReference type="ARBA" id="ARBA00023015"/>
    </source>
</evidence>
<feature type="region of interest" description="Disordered" evidence="8">
    <location>
        <begin position="519"/>
        <end position="545"/>
    </location>
</feature>
<dbReference type="EMBL" id="JAVRQU010000021">
    <property type="protein sequence ID" value="KAK5691539.1"/>
    <property type="molecule type" value="Genomic_DNA"/>
</dbReference>
<name>A0AAN7VMR1_9PEZI</name>
<sequence length="666" mass="75357">MAYSNRRLGYRRDSSKHSAYLEEDDSAALDPAILETENMQSPNNAQFRKDSFATSSGVLSPAESHTWDHQVSAGLPTNPRLADTEGVYHDENKGFVRSHASHMHPNAHAYGQPSQGPPWSLENGRDSYTPHHGVSYVPLAPYHEPAPYPRRIDGVHPSMSHPTMVPHPPAYHGSHGEQGFIPAPQVQTPVSPHSHQDWMGMAQQEMDNRPQSKRMRLNSPPTTMLDYARQDGIRKKNGRIDIPQERNIRTIDELLDRTSDQEQIKELKQQKRLLRNREAALSSRQRKKKHTEELEAREKNFGQTISMLEKDLSDLHIDRQHREEERQVLFHRYQESQRAIEGLQDEIRAMKIQHNEETSQLRRKVNILTDQMAFDQQAPAMSAAPSSTGFTDFNAEMEALNMGQHDWEDFFFVENMQTGSPEDFAFPSRHEPAKQSPVLEKRPSSSTIVPSPSRKQTEAISDQPIATGLLFMLLLCGAFVASKPASSRPADLPNMPPEVQAAAPTVLKDLLAEAGGAMQTSAPSRTLQYAGHEPQQSGAPRHVSRMEQMHSRLTAPTRQQEIDQAFSLTTAQYASISNMNYPGLDDRPGSAHQDAPARPKRNLAEALANLQQDHQRTSKAEVYTRSLLWDQIPADTVRQFREIVRDHEEIEARQKQRNSRDYKVEA</sequence>
<dbReference type="Pfam" id="PF00170">
    <property type="entry name" value="bZIP_1"/>
    <property type="match status" value="1"/>
</dbReference>
<accession>A0AAN7VMR1</accession>
<dbReference type="SUPFAM" id="SSF57959">
    <property type="entry name" value="Leucine zipper domain"/>
    <property type="match status" value="1"/>
</dbReference>
<feature type="region of interest" description="Disordered" evidence="8">
    <location>
        <begin position="422"/>
        <end position="460"/>
    </location>
</feature>
<keyword evidence="3" id="KW-0805">Transcription regulation</keyword>
<dbReference type="CDD" id="cd14704">
    <property type="entry name" value="bZIP_HY5-like"/>
    <property type="match status" value="1"/>
</dbReference>
<organism evidence="10 11">
    <name type="scientific">Elasticomyces elasticus</name>
    <dbReference type="NCBI Taxonomy" id="574655"/>
    <lineage>
        <taxon>Eukaryota</taxon>
        <taxon>Fungi</taxon>
        <taxon>Dikarya</taxon>
        <taxon>Ascomycota</taxon>
        <taxon>Pezizomycotina</taxon>
        <taxon>Dothideomycetes</taxon>
        <taxon>Dothideomycetidae</taxon>
        <taxon>Mycosphaerellales</taxon>
        <taxon>Teratosphaeriaceae</taxon>
        <taxon>Elasticomyces</taxon>
    </lineage>
</organism>
<evidence type="ECO:0000256" key="4">
    <source>
        <dbReference type="ARBA" id="ARBA00023125"/>
    </source>
</evidence>
<dbReference type="GO" id="GO:0005634">
    <property type="term" value="C:nucleus"/>
    <property type="evidence" value="ECO:0007669"/>
    <property type="project" value="UniProtKB-SubCell"/>
</dbReference>
<dbReference type="Gene3D" id="1.20.5.170">
    <property type="match status" value="1"/>
</dbReference>
<feature type="compositionally biased region" description="Polar residues" evidence="8">
    <location>
        <begin position="444"/>
        <end position="460"/>
    </location>
</feature>
<comment type="caution">
    <text evidence="10">The sequence shown here is derived from an EMBL/GenBank/DDBJ whole genome shotgun (WGS) entry which is preliminary data.</text>
</comment>
<evidence type="ECO:0000259" key="9">
    <source>
        <dbReference type="PROSITE" id="PS50217"/>
    </source>
</evidence>
<evidence type="ECO:0000256" key="1">
    <source>
        <dbReference type="ARBA" id="ARBA00004123"/>
    </source>
</evidence>
<dbReference type="GO" id="GO:0003700">
    <property type="term" value="F:DNA-binding transcription factor activity"/>
    <property type="evidence" value="ECO:0007669"/>
    <property type="project" value="InterPro"/>
</dbReference>
<protein>
    <recommendedName>
        <fullName evidence="9">BZIP domain-containing protein</fullName>
    </recommendedName>
</protein>
<evidence type="ECO:0000256" key="5">
    <source>
        <dbReference type="ARBA" id="ARBA00023163"/>
    </source>
</evidence>
<dbReference type="InterPro" id="IPR004827">
    <property type="entry name" value="bZIP"/>
</dbReference>
<evidence type="ECO:0000256" key="8">
    <source>
        <dbReference type="SAM" id="MobiDB-lite"/>
    </source>
</evidence>
<feature type="compositionally biased region" description="Basic and acidic residues" evidence="8">
    <location>
        <begin position="428"/>
        <end position="443"/>
    </location>
</feature>
<dbReference type="InterPro" id="IPR046347">
    <property type="entry name" value="bZIP_sf"/>
</dbReference>
<dbReference type="SMART" id="SM00338">
    <property type="entry name" value="BRLZ"/>
    <property type="match status" value="1"/>
</dbReference>
<feature type="region of interest" description="Disordered" evidence="8">
    <location>
        <begin position="1"/>
        <end position="26"/>
    </location>
</feature>
<comment type="subcellular location">
    <subcellularLocation>
        <location evidence="1">Nucleus</location>
    </subcellularLocation>
</comment>
<feature type="coiled-coil region" evidence="7">
    <location>
        <begin position="333"/>
        <end position="360"/>
    </location>
</feature>
<dbReference type="GO" id="GO:0003677">
    <property type="term" value="F:DNA binding"/>
    <property type="evidence" value="ECO:0007669"/>
    <property type="project" value="UniProtKB-KW"/>
</dbReference>
<feature type="compositionally biased region" description="Basic and acidic residues" evidence="8">
    <location>
        <begin position="10"/>
        <end position="20"/>
    </location>
</feature>
<feature type="domain" description="BZIP" evidence="9">
    <location>
        <begin position="266"/>
        <end position="315"/>
    </location>
</feature>
<evidence type="ECO:0000313" key="11">
    <source>
        <dbReference type="Proteomes" id="UP001310594"/>
    </source>
</evidence>
<dbReference type="PROSITE" id="PS50217">
    <property type="entry name" value="BZIP"/>
    <property type="match status" value="1"/>
</dbReference>
<keyword evidence="6" id="KW-0539">Nucleus</keyword>
<dbReference type="Proteomes" id="UP001310594">
    <property type="component" value="Unassembled WGS sequence"/>
</dbReference>
<comment type="similarity">
    <text evidence="2">Belongs to the bZIP family.</text>
</comment>
<keyword evidence="5" id="KW-0804">Transcription</keyword>
<dbReference type="PANTHER" id="PTHR47416:SF8">
    <property type="entry name" value="BASIC-LEUCINE ZIPPER TRANSCRIPTION FACTOR E-RELATED"/>
    <property type="match status" value="1"/>
</dbReference>